<dbReference type="KEGG" id="bhd:BHYOB78_09765"/>
<dbReference type="Proteomes" id="UP000092328">
    <property type="component" value="Chromosome"/>
</dbReference>
<sequence>MFEVENKFYEEHIKEFREKYLGKHIVIKGNELKGIYNSDEEAINESIKTMELGTFAVKIVSSNDEDTNWRFYSRVNF</sequence>
<proteinExistence type="predicted"/>
<keyword evidence="2" id="KW-1185">Reference proteome</keyword>
<dbReference type="EMBL" id="CP015910">
    <property type="protein sequence ID" value="ANN64143.1"/>
    <property type="molecule type" value="Genomic_DNA"/>
</dbReference>
<evidence type="ECO:0000313" key="2">
    <source>
        <dbReference type="Proteomes" id="UP000092328"/>
    </source>
</evidence>
<evidence type="ECO:0008006" key="3">
    <source>
        <dbReference type="Google" id="ProtNLM"/>
    </source>
</evidence>
<protein>
    <recommendedName>
        <fullName evidence="3">DUF5678 domain-containing protein</fullName>
    </recommendedName>
</protein>
<evidence type="ECO:0000313" key="1">
    <source>
        <dbReference type="EMBL" id="ANN64143.1"/>
    </source>
</evidence>
<organism evidence="1 2">
    <name type="scientific">Brachyspira hyodysenteriae ATCC 27164</name>
    <dbReference type="NCBI Taxonomy" id="1266923"/>
    <lineage>
        <taxon>Bacteria</taxon>
        <taxon>Pseudomonadati</taxon>
        <taxon>Spirochaetota</taxon>
        <taxon>Spirochaetia</taxon>
        <taxon>Brachyspirales</taxon>
        <taxon>Brachyspiraceae</taxon>
        <taxon>Brachyspira</taxon>
    </lineage>
</organism>
<reference evidence="2" key="1">
    <citation type="journal article" date="2016" name="Genome Announc.">
        <title>Complete Genome Sequence of Brachyspira hyodysenteriae Type Strain B78 (ATCC 27164).</title>
        <authorList>
            <person name="Mirajkar N.S."/>
            <person name="Johnson T.J."/>
            <person name="Gebhart C.J."/>
        </authorList>
    </citation>
    <scope>NUCLEOTIDE SEQUENCE [LARGE SCALE GENOMIC DNA]</scope>
    <source>
        <strain evidence="2">B78</strain>
    </source>
</reference>
<dbReference type="AlphaFoldDB" id="A0A3B6VTQ4"/>
<name>A0A3B6VTQ4_BRAHO</name>
<gene>
    <name evidence="1" type="ORF">BHYOB78_09765</name>
</gene>
<reference evidence="2" key="2">
    <citation type="journal article" date="2017" name="Genome Announc.">
        <title>Correction for Mirajkar et al., Complete Genome Sequence of Brachyspira hyodysenteriae Type Strain B78 (ATCC 27164).</title>
        <authorList>
            <person name="Mirajkar N.S."/>
            <person name="Johnson T.J."/>
            <person name="Gebhart C.J."/>
        </authorList>
    </citation>
    <scope>NUCLEOTIDE SEQUENCE [LARGE SCALE GENOMIC DNA]</scope>
    <source>
        <strain evidence="2">B78</strain>
    </source>
</reference>
<dbReference type="OrthoDB" id="308255at2"/>
<dbReference type="RefSeq" id="WP_020064511.1">
    <property type="nucleotide sequence ID" value="NZ_CP015910.2"/>
</dbReference>
<accession>A0A3B6VTQ4</accession>